<reference evidence="6" key="1">
    <citation type="submission" date="2016-11" db="EMBL/GenBank/DDBJ databases">
        <authorList>
            <person name="Varghese N."/>
            <person name="Submissions S."/>
        </authorList>
    </citation>
    <scope>NUCLEOTIDE SEQUENCE [LARGE SCALE GENOMIC DNA]</scope>
    <source>
        <strain evidence="6">DSM 9756</strain>
    </source>
</reference>
<dbReference type="OrthoDB" id="9795302at2"/>
<dbReference type="Proteomes" id="UP000184076">
    <property type="component" value="Unassembled WGS sequence"/>
</dbReference>
<organism evidence="5 6">
    <name type="scientific">Desulfacinum infernum DSM 9756</name>
    <dbReference type="NCBI Taxonomy" id="1121391"/>
    <lineage>
        <taxon>Bacteria</taxon>
        <taxon>Pseudomonadati</taxon>
        <taxon>Thermodesulfobacteriota</taxon>
        <taxon>Syntrophobacteria</taxon>
        <taxon>Syntrophobacterales</taxon>
        <taxon>Syntrophobacteraceae</taxon>
        <taxon>Desulfacinum</taxon>
    </lineage>
</organism>
<dbReference type="PROSITE" id="PS00198">
    <property type="entry name" value="4FE4S_FER_1"/>
    <property type="match status" value="2"/>
</dbReference>
<accession>A0A1M5FEB2</accession>
<dbReference type="GO" id="GO:0051536">
    <property type="term" value="F:iron-sulfur cluster binding"/>
    <property type="evidence" value="ECO:0007669"/>
    <property type="project" value="UniProtKB-KW"/>
</dbReference>
<dbReference type="GO" id="GO:0046872">
    <property type="term" value="F:metal ion binding"/>
    <property type="evidence" value="ECO:0007669"/>
    <property type="project" value="UniProtKB-KW"/>
</dbReference>
<dbReference type="RefSeq" id="WP_073040627.1">
    <property type="nucleotide sequence ID" value="NZ_FQVB01000031.1"/>
</dbReference>
<proteinExistence type="predicted"/>
<evidence type="ECO:0000256" key="1">
    <source>
        <dbReference type="ARBA" id="ARBA00022723"/>
    </source>
</evidence>
<dbReference type="PANTHER" id="PTHR40447">
    <property type="entry name" value="ANAEROBIC SULFITE REDUCTASE SUBUNIT A"/>
    <property type="match status" value="1"/>
</dbReference>
<sequence>MEQAFFLADAELQEALAGLSAQADVWVPASDARKPGLVRFRRFQPGLTVRLDARSLVSAKEVLFPRSETLLRFTKEKDLSVPAGHRIHLDDARTVRPVVVFGCRPCDARGFLTFDPVFTKGPYRDPYYSERREKTTFVSLVCRDADAACFCSAVGSGPADPEGSDAQLIPVDGGYVLRPVTERGAALLEPIGRTAAPEQIREAQDVLDQVGRETVGEGSLTTLAEAFRARFQDPAFWHAHIDKCLSCGLCTFVCPTCYCFTITDEARGLNGERIRSWDACMFPHFTLEASGHNPRPSKVERYRNRVGHKFSYFPARYGQVACCGCGRCVRHCPVSVDIRAVVRDLPAQEEAHA</sequence>
<name>A0A1M5FEB2_9BACT</name>
<evidence type="ECO:0000256" key="3">
    <source>
        <dbReference type="ARBA" id="ARBA00023014"/>
    </source>
</evidence>
<dbReference type="EMBL" id="FQVB01000031">
    <property type="protein sequence ID" value="SHF89482.1"/>
    <property type="molecule type" value="Genomic_DNA"/>
</dbReference>
<dbReference type="InterPro" id="IPR017900">
    <property type="entry name" value="4Fe4S_Fe_S_CS"/>
</dbReference>
<evidence type="ECO:0000259" key="4">
    <source>
        <dbReference type="PROSITE" id="PS51379"/>
    </source>
</evidence>
<dbReference type="PROSITE" id="PS51379">
    <property type="entry name" value="4FE4S_FER_2"/>
    <property type="match status" value="2"/>
</dbReference>
<dbReference type="Pfam" id="PF17179">
    <property type="entry name" value="Fer4_22"/>
    <property type="match status" value="1"/>
</dbReference>
<gene>
    <name evidence="5" type="ORF">SAMN02745206_02855</name>
</gene>
<dbReference type="PANTHER" id="PTHR40447:SF1">
    <property type="entry name" value="ANAEROBIC SULFITE REDUCTASE SUBUNIT A"/>
    <property type="match status" value="1"/>
</dbReference>
<feature type="domain" description="4Fe-4S ferredoxin-type" evidence="4">
    <location>
        <begin position="313"/>
        <end position="344"/>
    </location>
</feature>
<dbReference type="AlphaFoldDB" id="A0A1M5FEB2"/>
<evidence type="ECO:0000256" key="2">
    <source>
        <dbReference type="ARBA" id="ARBA00023004"/>
    </source>
</evidence>
<keyword evidence="1" id="KW-0479">Metal-binding</keyword>
<dbReference type="STRING" id="1121391.SAMN02745206_02855"/>
<protein>
    <submittedName>
        <fullName evidence="5">4Fe-4S dicluster domain-containing protein</fullName>
    </submittedName>
</protein>
<evidence type="ECO:0000313" key="6">
    <source>
        <dbReference type="Proteomes" id="UP000184076"/>
    </source>
</evidence>
<evidence type="ECO:0000313" key="5">
    <source>
        <dbReference type="EMBL" id="SHF89482.1"/>
    </source>
</evidence>
<dbReference type="InterPro" id="IPR017896">
    <property type="entry name" value="4Fe4S_Fe-S-bd"/>
</dbReference>
<feature type="domain" description="4Fe-4S ferredoxin-type" evidence="4">
    <location>
        <begin position="234"/>
        <end position="265"/>
    </location>
</feature>
<keyword evidence="6" id="KW-1185">Reference proteome</keyword>
<dbReference type="SUPFAM" id="SSF46548">
    <property type="entry name" value="alpha-helical ferredoxin"/>
    <property type="match status" value="1"/>
</dbReference>
<keyword evidence="3" id="KW-0411">Iron-sulfur</keyword>
<keyword evidence="2" id="KW-0408">Iron</keyword>